<dbReference type="GO" id="GO:0016747">
    <property type="term" value="F:acyltransferase activity, transferring groups other than amino-acyl groups"/>
    <property type="evidence" value="ECO:0007669"/>
    <property type="project" value="InterPro"/>
</dbReference>
<dbReference type="Pfam" id="PF13420">
    <property type="entry name" value="Acetyltransf_4"/>
    <property type="match status" value="1"/>
</dbReference>
<reference evidence="4 5" key="1">
    <citation type="submission" date="2018-05" db="EMBL/GenBank/DDBJ databases">
        <title>Genomic Encyclopedia of Type Strains, Phase IV (KMG-IV): sequencing the most valuable type-strain genomes for metagenomic binning, comparative biology and taxonomic classification.</title>
        <authorList>
            <person name="Goeker M."/>
        </authorList>
    </citation>
    <scope>NUCLEOTIDE SEQUENCE [LARGE SCALE GENOMIC DNA]</scope>
    <source>
        <strain evidence="4 5">DSM 25134</strain>
    </source>
</reference>
<dbReference type="PANTHER" id="PTHR43072:SF23">
    <property type="entry name" value="UPF0039 PROTEIN C11D3.02C"/>
    <property type="match status" value="1"/>
</dbReference>
<accession>A0A318JKD7</accession>
<evidence type="ECO:0000256" key="1">
    <source>
        <dbReference type="ARBA" id="ARBA00022679"/>
    </source>
</evidence>
<evidence type="ECO:0000313" key="4">
    <source>
        <dbReference type="EMBL" id="PXX49957.1"/>
    </source>
</evidence>
<organism evidence="4 5">
    <name type="scientific">Aquitalea magnusonii</name>
    <dbReference type="NCBI Taxonomy" id="332411"/>
    <lineage>
        <taxon>Bacteria</taxon>
        <taxon>Pseudomonadati</taxon>
        <taxon>Pseudomonadota</taxon>
        <taxon>Betaproteobacteria</taxon>
        <taxon>Neisseriales</taxon>
        <taxon>Chromobacteriaceae</taxon>
        <taxon>Aquitalea</taxon>
    </lineage>
</organism>
<dbReference type="InterPro" id="IPR000182">
    <property type="entry name" value="GNAT_dom"/>
</dbReference>
<gene>
    <name evidence="4" type="ORF">DFR38_103137</name>
</gene>
<feature type="domain" description="N-acetyltransferase" evidence="3">
    <location>
        <begin position="24"/>
        <end position="187"/>
    </location>
</feature>
<evidence type="ECO:0000256" key="2">
    <source>
        <dbReference type="ARBA" id="ARBA00023315"/>
    </source>
</evidence>
<dbReference type="Gene3D" id="3.40.630.30">
    <property type="match status" value="1"/>
</dbReference>
<proteinExistence type="predicted"/>
<dbReference type="PANTHER" id="PTHR43072">
    <property type="entry name" value="N-ACETYLTRANSFERASE"/>
    <property type="match status" value="1"/>
</dbReference>
<dbReference type="Proteomes" id="UP000248395">
    <property type="component" value="Unassembled WGS sequence"/>
</dbReference>
<dbReference type="InterPro" id="IPR016181">
    <property type="entry name" value="Acyl_CoA_acyltransferase"/>
</dbReference>
<protein>
    <submittedName>
        <fullName evidence="4">Phosphinothricin acetyltransferase</fullName>
    </submittedName>
</protein>
<evidence type="ECO:0000259" key="3">
    <source>
        <dbReference type="PROSITE" id="PS51186"/>
    </source>
</evidence>
<evidence type="ECO:0000313" key="5">
    <source>
        <dbReference type="Proteomes" id="UP000248395"/>
    </source>
</evidence>
<name>A0A318JKD7_9NEIS</name>
<keyword evidence="1 4" id="KW-0808">Transferase</keyword>
<dbReference type="NCBIfam" id="NF040504">
    <property type="entry name" value="resist_ArsN1b"/>
    <property type="match status" value="1"/>
</dbReference>
<dbReference type="PROSITE" id="PS51186">
    <property type="entry name" value="GNAT"/>
    <property type="match status" value="1"/>
</dbReference>
<keyword evidence="5" id="KW-1185">Reference proteome</keyword>
<keyword evidence="2" id="KW-0012">Acyltransferase</keyword>
<dbReference type="AlphaFoldDB" id="A0A318JKD7"/>
<comment type="caution">
    <text evidence="4">The sequence shown here is derived from an EMBL/GenBank/DDBJ whole genome shotgun (WGS) entry which is preliminary data.</text>
</comment>
<dbReference type="EMBL" id="QJKC01000003">
    <property type="protein sequence ID" value="PXX49957.1"/>
    <property type="molecule type" value="Genomic_DNA"/>
</dbReference>
<dbReference type="CDD" id="cd04301">
    <property type="entry name" value="NAT_SF"/>
    <property type="match status" value="1"/>
</dbReference>
<dbReference type="SUPFAM" id="SSF55729">
    <property type="entry name" value="Acyl-CoA N-acyltransferases (Nat)"/>
    <property type="match status" value="1"/>
</dbReference>
<sequence>MTGAFLAPPGSIIPSQTLSMSQDIHIRPATLADAASIVAIYNPYVLDTTISFEEQAVSEQDMAERMRKVDEQGLPWLVVELHGEVLGYAYATRWRVRHAYRFAVETSVYFAAAARGQGLGSRLYRALLQQLRARGVHMAIGGIALPNEASIALHEGLGFRQVATFHEVGWKAGRWLDVGYWELKLNDGPPPGHGS</sequence>